<dbReference type="AlphaFoldDB" id="A0AAW6BRM7"/>
<dbReference type="Proteomes" id="UP001212996">
    <property type="component" value="Unassembled WGS sequence"/>
</dbReference>
<dbReference type="EMBL" id="JAQMFO010000053">
    <property type="protein sequence ID" value="MDB6374659.1"/>
    <property type="molecule type" value="Genomic_DNA"/>
</dbReference>
<name>A0AAW6BRM7_9GAMM</name>
<accession>A0AAW6BRM7</accession>
<protein>
    <submittedName>
        <fullName evidence="1">Uncharacterized protein</fullName>
    </submittedName>
</protein>
<comment type="caution">
    <text evidence="1">The sequence shown here is derived from an EMBL/GenBank/DDBJ whole genome shotgun (WGS) entry which is preliminary data.</text>
</comment>
<proteinExistence type="predicted"/>
<dbReference type="RefSeq" id="WP_271867742.1">
    <property type="nucleotide sequence ID" value="NZ_JAQMFO010000053.1"/>
</dbReference>
<gene>
    <name evidence="1" type="ORF">PH362_22740</name>
</gene>
<reference evidence="1" key="1">
    <citation type="submission" date="2023-01" db="EMBL/GenBank/DDBJ databases">
        <title>Genome sequencing of Photorhabdus bodei 09-20.</title>
        <authorList>
            <person name="Kalindamar S."/>
            <person name="Kumru S."/>
        </authorList>
    </citation>
    <scope>NUCLEOTIDE SEQUENCE</scope>
    <source>
        <strain evidence="1">09-20</strain>
    </source>
</reference>
<evidence type="ECO:0000313" key="1">
    <source>
        <dbReference type="EMBL" id="MDB6374659.1"/>
    </source>
</evidence>
<sequence>MTINISDQNATFSKQRKNILTYLVFLNTKIPNKLVWKNGYPSRLSKVTAGRVTVVSRTGFVERQNCAAGAKRHGTLDY</sequence>
<evidence type="ECO:0000313" key="2">
    <source>
        <dbReference type="Proteomes" id="UP001212996"/>
    </source>
</evidence>
<organism evidence="1 2">
    <name type="scientific">Photorhabdus bodei</name>
    <dbReference type="NCBI Taxonomy" id="2029681"/>
    <lineage>
        <taxon>Bacteria</taxon>
        <taxon>Pseudomonadati</taxon>
        <taxon>Pseudomonadota</taxon>
        <taxon>Gammaproteobacteria</taxon>
        <taxon>Enterobacterales</taxon>
        <taxon>Morganellaceae</taxon>
        <taxon>Photorhabdus</taxon>
    </lineage>
</organism>